<dbReference type="Proteomes" id="UP000076577">
    <property type="component" value="Unassembled WGS sequence"/>
</dbReference>
<evidence type="ECO:0000313" key="1">
    <source>
        <dbReference type="EMBL" id="KZL19429.1"/>
    </source>
</evidence>
<comment type="caution">
    <text evidence="1">The sequence shown here is derived from an EMBL/GenBank/DDBJ whole genome shotgun (WGS) entry which is preliminary data.</text>
</comment>
<evidence type="ECO:0000313" key="2">
    <source>
        <dbReference type="Proteomes" id="UP000076577"/>
    </source>
</evidence>
<reference evidence="1 2" key="1">
    <citation type="journal article" date="2016" name="Front. Microbiol.">
        <title>Comparative Genomic Analysis Reveals a Diverse Repertoire of Genes Involved in Prokaryote-Eukaryote Interactions within the Pseudovibrio Genus.</title>
        <authorList>
            <person name="Romano S."/>
            <person name="Fernandez-Guerra A."/>
            <person name="Reen F.J."/>
            <person name="Glockner F.O."/>
            <person name="Crowley S.P."/>
            <person name="O'Sullivan O."/>
            <person name="Cotter P.D."/>
            <person name="Adams C."/>
            <person name="Dobson A.D."/>
            <person name="O'Gara F."/>
        </authorList>
    </citation>
    <scope>NUCLEOTIDE SEQUENCE [LARGE SCALE GENOMIC DNA]</scope>
    <source>
        <strain evidence="1 2">Ad2</strain>
    </source>
</reference>
<evidence type="ECO:0008006" key="3">
    <source>
        <dbReference type="Google" id="ProtNLM"/>
    </source>
</evidence>
<accession>A0A165Z1G1</accession>
<name>A0A165Z1G1_9HYPH</name>
<sequence length="73" mass="8244">MQTNTLPSCYSPSFCAMWLSGGLCSCDKNFDLRNLETETARENGIDYDAPVKLTSARVYIQPGDSIRVPERYF</sequence>
<protein>
    <recommendedName>
        <fullName evidence="3">Polysaccharide biosynthesis/export protein</fullName>
    </recommendedName>
</protein>
<dbReference type="PATRIC" id="fig|989403.3.peg.2105"/>
<proteinExistence type="predicted"/>
<dbReference type="AlphaFoldDB" id="A0A165Z1G1"/>
<keyword evidence="2" id="KW-1185">Reference proteome</keyword>
<dbReference type="EMBL" id="LMCB01000014">
    <property type="protein sequence ID" value="KZL19429.1"/>
    <property type="molecule type" value="Genomic_DNA"/>
</dbReference>
<organism evidence="1 2">
    <name type="scientific">Pseudovibrio axinellae</name>
    <dbReference type="NCBI Taxonomy" id="989403"/>
    <lineage>
        <taxon>Bacteria</taxon>
        <taxon>Pseudomonadati</taxon>
        <taxon>Pseudomonadota</taxon>
        <taxon>Alphaproteobacteria</taxon>
        <taxon>Hyphomicrobiales</taxon>
        <taxon>Stappiaceae</taxon>
        <taxon>Pseudovibrio</taxon>
    </lineage>
</organism>
<dbReference type="RefSeq" id="WP_175485052.1">
    <property type="nucleotide sequence ID" value="NZ_FOFM01000013.1"/>
</dbReference>
<gene>
    <name evidence="1" type="ORF">PsAD2_01968</name>
</gene>